<protein>
    <recommendedName>
        <fullName evidence="3">Multi-ubiquitin domain-containing protein</fullName>
    </recommendedName>
</protein>
<organism evidence="1 2">
    <name type="scientific">Deinococcus xianganensis</name>
    <dbReference type="NCBI Taxonomy" id="1507289"/>
    <lineage>
        <taxon>Bacteria</taxon>
        <taxon>Thermotogati</taxon>
        <taxon>Deinococcota</taxon>
        <taxon>Deinococci</taxon>
        <taxon>Deinococcales</taxon>
        <taxon>Deinococcaceae</taxon>
        <taxon>Deinococcus</taxon>
    </lineage>
</organism>
<name>A0A6I4YN13_9DEIO</name>
<evidence type="ECO:0000313" key="2">
    <source>
        <dbReference type="Proteomes" id="UP000430519"/>
    </source>
</evidence>
<dbReference type="EMBL" id="WVHK01000079">
    <property type="protein sequence ID" value="MXV21194.1"/>
    <property type="molecule type" value="Genomic_DNA"/>
</dbReference>
<dbReference type="AlphaFoldDB" id="A0A6I4YN13"/>
<accession>A0A6I4YN13</accession>
<gene>
    <name evidence="1" type="ORF">GLX28_16310</name>
</gene>
<sequence>MTTQKEQHKPEHSLNIFINQKKFDVTPTSMTPRQLLELAGEQPAQTKLSLKDQGQLHAYDNLDENIALRNGMHFIATYIGSTPVS</sequence>
<evidence type="ECO:0008006" key="3">
    <source>
        <dbReference type="Google" id="ProtNLM"/>
    </source>
</evidence>
<dbReference type="Proteomes" id="UP000430519">
    <property type="component" value="Unassembled WGS sequence"/>
</dbReference>
<proteinExistence type="predicted"/>
<evidence type="ECO:0000313" key="1">
    <source>
        <dbReference type="EMBL" id="MXV21194.1"/>
    </source>
</evidence>
<reference evidence="1 2" key="1">
    <citation type="submission" date="2019-11" db="EMBL/GenBank/DDBJ databases">
        <title>Genome sequence of Deinococcus xianganensis Y35, AI-2 producing algicidal bacterium, isolated from lake water.</title>
        <authorList>
            <person name="Li Y."/>
        </authorList>
    </citation>
    <scope>NUCLEOTIDE SEQUENCE [LARGE SCALE GENOMIC DNA]</scope>
    <source>
        <strain evidence="1 2">Y35</strain>
    </source>
</reference>
<dbReference type="RefSeq" id="WP_160981301.1">
    <property type="nucleotide sequence ID" value="NZ_WVHK01000079.1"/>
</dbReference>
<keyword evidence="2" id="KW-1185">Reference proteome</keyword>
<comment type="caution">
    <text evidence="1">The sequence shown here is derived from an EMBL/GenBank/DDBJ whole genome shotgun (WGS) entry which is preliminary data.</text>
</comment>